<evidence type="ECO:0000256" key="2">
    <source>
        <dbReference type="ARBA" id="ARBA00023315"/>
    </source>
</evidence>
<dbReference type="AlphaFoldDB" id="A0A1G6Y360"/>
<evidence type="ECO:0000313" key="5">
    <source>
        <dbReference type="Proteomes" id="UP000183685"/>
    </source>
</evidence>
<dbReference type="PANTHER" id="PTHR43877:SF2">
    <property type="entry name" value="AMINOALKYLPHOSPHONATE N-ACETYLTRANSFERASE-RELATED"/>
    <property type="match status" value="1"/>
</dbReference>
<dbReference type="PROSITE" id="PS51186">
    <property type="entry name" value="GNAT"/>
    <property type="match status" value="1"/>
</dbReference>
<organism evidence="4 5">
    <name type="scientific">Kordiimonas lacus</name>
    <dbReference type="NCBI Taxonomy" id="637679"/>
    <lineage>
        <taxon>Bacteria</taxon>
        <taxon>Pseudomonadati</taxon>
        <taxon>Pseudomonadota</taxon>
        <taxon>Alphaproteobacteria</taxon>
        <taxon>Kordiimonadales</taxon>
        <taxon>Kordiimonadaceae</taxon>
        <taxon>Kordiimonas</taxon>
    </lineage>
</organism>
<dbReference type="Pfam" id="PF00583">
    <property type="entry name" value="Acetyltransf_1"/>
    <property type="match status" value="1"/>
</dbReference>
<evidence type="ECO:0000256" key="1">
    <source>
        <dbReference type="ARBA" id="ARBA00022679"/>
    </source>
</evidence>
<evidence type="ECO:0000313" key="4">
    <source>
        <dbReference type="EMBL" id="SDD84742.1"/>
    </source>
</evidence>
<keyword evidence="2" id="KW-0012">Acyltransferase</keyword>
<dbReference type="EMBL" id="FNAK01000003">
    <property type="protein sequence ID" value="SDD84742.1"/>
    <property type="molecule type" value="Genomic_DNA"/>
</dbReference>
<protein>
    <submittedName>
        <fullName evidence="4">Acetyltransferase (GNAT) family protein</fullName>
    </submittedName>
</protein>
<gene>
    <name evidence="4" type="ORF">SAMN04488071_1465</name>
</gene>
<dbReference type="RefSeq" id="WP_068302124.1">
    <property type="nucleotide sequence ID" value="NZ_FNAK01000003.1"/>
</dbReference>
<dbReference type="Gene3D" id="3.40.630.30">
    <property type="match status" value="1"/>
</dbReference>
<feature type="domain" description="N-acetyltransferase" evidence="3">
    <location>
        <begin position="19"/>
        <end position="170"/>
    </location>
</feature>
<sequence length="173" mass="18713">MKIEQIANLTDHLPAFVDMLVRTVANGASIGFHAPLDEAEAEAYWHDVNAALKTGQLWMLVALAGNKVIGAVQLEPCMKANGLHRAEVQKLMVHPDARGIGVGRNLMIALEALALEKGRTLLMLDTATGDIAEGLYARMGYSRVGTVPHYTVEADGTFGDTTIFYKHLDPEDG</sequence>
<dbReference type="Proteomes" id="UP000183685">
    <property type="component" value="Unassembled WGS sequence"/>
</dbReference>
<dbReference type="STRING" id="637679.GCA_001550055_01146"/>
<dbReference type="InterPro" id="IPR016181">
    <property type="entry name" value="Acyl_CoA_acyltransferase"/>
</dbReference>
<name>A0A1G6Y360_9PROT</name>
<evidence type="ECO:0000259" key="3">
    <source>
        <dbReference type="PROSITE" id="PS51186"/>
    </source>
</evidence>
<dbReference type="InterPro" id="IPR050832">
    <property type="entry name" value="Bact_Acetyltransf"/>
</dbReference>
<proteinExistence type="predicted"/>
<dbReference type="OrthoDB" id="3389160at2"/>
<dbReference type="GO" id="GO:0016747">
    <property type="term" value="F:acyltransferase activity, transferring groups other than amino-acyl groups"/>
    <property type="evidence" value="ECO:0007669"/>
    <property type="project" value="InterPro"/>
</dbReference>
<keyword evidence="5" id="KW-1185">Reference proteome</keyword>
<dbReference type="PANTHER" id="PTHR43877">
    <property type="entry name" value="AMINOALKYLPHOSPHONATE N-ACETYLTRANSFERASE-RELATED-RELATED"/>
    <property type="match status" value="1"/>
</dbReference>
<accession>A0A1G6Y360</accession>
<reference evidence="4 5" key="1">
    <citation type="submission" date="2016-10" db="EMBL/GenBank/DDBJ databases">
        <authorList>
            <person name="de Groot N.N."/>
        </authorList>
    </citation>
    <scope>NUCLEOTIDE SEQUENCE [LARGE SCALE GENOMIC DNA]</scope>
    <source>
        <strain evidence="4 5">CGMCC 1.9109</strain>
    </source>
</reference>
<dbReference type="SUPFAM" id="SSF55729">
    <property type="entry name" value="Acyl-CoA N-acyltransferases (Nat)"/>
    <property type="match status" value="1"/>
</dbReference>
<dbReference type="InterPro" id="IPR000182">
    <property type="entry name" value="GNAT_dom"/>
</dbReference>
<keyword evidence="1 4" id="KW-0808">Transferase</keyword>
<dbReference type="CDD" id="cd04301">
    <property type="entry name" value="NAT_SF"/>
    <property type="match status" value="1"/>
</dbReference>